<dbReference type="Gene3D" id="3.30.420.10">
    <property type="entry name" value="Ribonuclease H-like superfamily/Ribonuclease H"/>
    <property type="match status" value="1"/>
</dbReference>
<evidence type="ECO:0000256" key="1">
    <source>
        <dbReference type="ARBA" id="ARBA00022664"/>
    </source>
</evidence>
<name>A0A5D3AV04_9TREE</name>
<comment type="caution">
    <text evidence="3">The sequence shown here is derived from an EMBL/GenBank/DDBJ whole genome shotgun (WGS) entry which is preliminary data.</text>
</comment>
<feature type="region of interest" description="Disordered" evidence="2">
    <location>
        <begin position="447"/>
        <end position="473"/>
    </location>
</feature>
<feature type="region of interest" description="Disordered" evidence="2">
    <location>
        <begin position="399"/>
        <end position="432"/>
    </location>
</feature>
<keyword evidence="4" id="KW-1185">Reference proteome</keyword>
<dbReference type="PANTHER" id="PTHR37984:SF5">
    <property type="entry name" value="PROTEIN NYNRIN-LIKE"/>
    <property type="match status" value="1"/>
</dbReference>
<dbReference type="Gene3D" id="4.10.60.10">
    <property type="entry name" value="Zinc finger, CCHC-type"/>
    <property type="match status" value="1"/>
</dbReference>
<dbReference type="InterPro" id="IPR050951">
    <property type="entry name" value="Retrovirus_Pol_polyprotein"/>
</dbReference>
<dbReference type="InterPro" id="IPR036397">
    <property type="entry name" value="RNaseH_sf"/>
</dbReference>
<proteinExistence type="predicted"/>
<evidence type="ECO:0008006" key="5">
    <source>
        <dbReference type="Google" id="ProtNLM"/>
    </source>
</evidence>
<dbReference type="SUPFAM" id="SSF53098">
    <property type="entry name" value="Ribonuclease H-like"/>
    <property type="match status" value="1"/>
</dbReference>
<dbReference type="Proteomes" id="UP000322245">
    <property type="component" value="Unassembled WGS sequence"/>
</dbReference>
<protein>
    <recommendedName>
        <fullName evidence="5">Integrase catalytic domain-containing protein</fullName>
    </recommendedName>
</protein>
<dbReference type="GO" id="GO:0006397">
    <property type="term" value="P:mRNA processing"/>
    <property type="evidence" value="ECO:0007669"/>
    <property type="project" value="UniProtKB-KW"/>
</dbReference>
<gene>
    <name evidence="3" type="ORF">B9479_005327</name>
</gene>
<feature type="compositionally biased region" description="Basic residues" evidence="2">
    <location>
        <begin position="407"/>
        <end position="420"/>
    </location>
</feature>
<dbReference type="PANTHER" id="PTHR37984">
    <property type="entry name" value="PROTEIN CBG26694"/>
    <property type="match status" value="1"/>
</dbReference>
<organism evidence="3 4">
    <name type="scientific">Cryptococcus floricola</name>
    <dbReference type="NCBI Taxonomy" id="2591691"/>
    <lineage>
        <taxon>Eukaryota</taxon>
        <taxon>Fungi</taxon>
        <taxon>Dikarya</taxon>
        <taxon>Basidiomycota</taxon>
        <taxon>Agaricomycotina</taxon>
        <taxon>Tremellomycetes</taxon>
        <taxon>Tremellales</taxon>
        <taxon>Cryptococcaceae</taxon>
        <taxon>Cryptococcus</taxon>
    </lineage>
</organism>
<evidence type="ECO:0000313" key="3">
    <source>
        <dbReference type="EMBL" id="TYJ53993.1"/>
    </source>
</evidence>
<dbReference type="InterPro" id="IPR036875">
    <property type="entry name" value="Znf_CCHC_sf"/>
</dbReference>
<dbReference type="AlphaFoldDB" id="A0A5D3AV04"/>
<sequence length="473" mass="51445">MKSLPSFVTARGRGKVNAVPAAVITPVASWDLAGEVAGPFCDVRRVVRILPTFTKSEMVAKMAATAYLWAENVPTSEIDFRINGGNIVGETDLMWIWGQKAGHGTNTAMSGSLWNPDTASTPAGKGPLDGSSLRKICRAIENTAGLGYHTLDPATATVQFVDVTGLTTEISTRYPRRSPLAKYSISVTPLDVPTLGCYVRAYKAHNLALAGKLEDDSGEQADLFINHVFSRFGLPDSIVSDRGPTMVSNLWRALCERLLIQQRVSTAYHPQTSRAPRNGWVVSTVSGVSLTNVEDEHPVISTILGQGDGRQGRMKSSSQSLKGLTVGLRFRRRPWPKAFVRTPSGGALPVSFHSLGALPDTAILTCSFGLAGYLMSGDSKAGFERPPADVAMATIDKGYRNKSFNGNRKRGQNPPGKRRSSNHDKPTPPKFDGECFYCHKKGHRIDECRKKKASDATRDVANKGSRKDYRRTH</sequence>
<keyword evidence="1" id="KW-0507">mRNA processing</keyword>
<dbReference type="InterPro" id="IPR012337">
    <property type="entry name" value="RNaseH-like_sf"/>
</dbReference>
<accession>A0A5D3AV04</accession>
<reference evidence="3 4" key="1">
    <citation type="submission" date="2017-05" db="EMBL/GenBank/DDBJ databases">
        <title>The Genome Sequence of Tsuchiyaea wingfieldii DSM 27421.</title>
        <authorList>
            <person name="Cuomo C."/>
            <person name="Passer A."/>
            <person name="Billmyre B."/>
            <person name="Heitman J."/>
        </authorList>
    </citation>
    <scope>NUCLEOTIDE SEQUENCE [LARGE SCALE GENOMIC DNA]</scope>
    <source>
        <strain evidence="3 4">DSM 27421</strain>
    </source>
</reference>
<evidence type="ECO:0000256" key="2">
    <source>
        <dbReference type="SAM" id="MobiDB-lite"/>
    </source>
</evidence>
<dbReference type="GO" id="GO:0003676">
    <property type="term" value="F:nucleic acid binding"/>
    <property type="evidence" value="ECO:0007669"/>
    <property type="project" value="InterPro"/>
</dbReference>
<dbReference type="SUPFAM" id="SSF57756">
    <property type="entry name" value="Retrovirus zinc finger-like domains"/>
    <property type="match status" value="1"/>
</dbReference>
<evidence type="ECO:0000313" key="4">
    <source>
        <dbReference type="Proteomes" id="UP000322245"/>
    </source>
</evidence>
<dbReference type="GO" id="GO:0008270">
    <property type="term" value="F:zinc ion binding"/>
    <property type="evidence" value="ECO:0007669"/>
    <property type="project" value="InterPro"/>
</dbReference>
<feature type="compositionally biased region" description="Basic and acidic residues" evidence="2">
    <location>
        <begin position="421"/>
        <end position="432"/>
    </location>
</feature>
<feature type="compositionally biased region" description="Basic and acidic residues" evidence="2">
    <location>
        <begin position="447"/>
        <end position="467"/>
    </location>
</feature>
<dbReference type="EMBL" id="NIDF01000071">
    <property type="protein sequence ID" value="TYJ53993.1"/>
    <property type="molecule type" value="Genomic_DNA"/>
</dbReference>